<dbReference type="EMBL" id="LR797503">
    <property type="protein sequence ID" value="CAB4220885.1"/>
    <property type="molecule type" value="Genomic_DNA"/>
</dbReference>
<name>A0A6J5SZQ3_9CAUD</name>
<proteinExistence type="predicted"/>
<organism evidence="1">
    <name type="scientific">uncultured Caudovirales phage</name>
    <dbReference type="NCBI Taxonomy" id="2100421"/>
    <lineage>
        <taxon>Viruses</taxon>
        <taxon>Duplodnaviria</taxon>
        <taxon>Heunggongvirae</taxon>
        <taxon>Uroviricota</taxon>
        <taxon>Caudoviricetes</taxon>
        <taxon>Peduoviridae</taxon>
        <taxon>Maltschvirus</taxon>
        <taxon>Maltschvirus maltsch</taxon>
    </lineage>
</organism>
<protein>
    <submittedName>
        <fullName evidence="1">Uncharacterized protein</fullName>
    </submittedName>
</protein>
<sequence>MAHHTHYWSCTPFADWIRGTPKLDMGTSEEWNDWEDRAKRYNPVRWWIAEEGLGYLQDFVTWPVRKIYDIKYYINNRWVSRTHGLTAHPRDLKPGEWCDVGNRFLPCLFNELVDFVEIEQAWHHIAWDDEARKKYAAPFWASGWFRWRVWRCPQAGLDHLDWAMTLTLSTDWGVEETDPNYGKPTGQALRAKEIKELYLWWTTVYPARPDPHDASGWSDYCENLRIKYGNRWIGISEKDPASRNASTKAMKLLDKIEKAYEKEDTEMMIRLIKARDSLWT</sequence>
<evidence type="ECO:0000313" key="1">
    <source>
        <dbReference type="EMBL" id="CAB4220885.1"/>
    </source>
</evidence>
<gene>
    <name evidence="1" type="ORF">UFOVP1636_66</name>
</gene>
<accession>A0A6J5SZQ3</accession>
<reference evidence="1" key="1">
    <citation type="submission" date="2020-05" db="EMBL/GenBank/DDBJ databases">
        <authorList>
            <person name="Chiriac C."/>
            <person name="Salcher M."/>
            <person name="Ghai R."/>
            <person name="Kavagutti S V."/>
        </authorList>
    </citation>
    <scope>NUCLEOTIDE SEQUENCE</scope>
</reference>